<dbReference type="InterPro" id="IPR001660">
    <property type="entry name" value="SAM"/>
</dbReference>
<evidence type="ECO:0000313" key="3">
    <source>
        <dbReference type="EMBL" id="CAF1344861.1"/>
    </source>
</evidence>
<dbReference type="SUPFAM" id="SSF47769">
    <property type="entry name" value="SAM/Pointed domain"/>
    <property type="match status" value="1"/>
</dbReference>
<dbReference type="InterPro" id="IPR013761">
    <property type="entry name" value="SAM/pointed_sf"/>
</dbReference>
<gene>
    <name evidence="4" type="ORF">OKA104_LOCUS19264</name>
    <name evidence="3" type="ORF">VCS650_LOCUS33433</name>
</gene>
<dbReference type="Pfam" id="PF00536">
    <property type="entry name" value="SAM_1"/>
    <property type="match status" value="1"/>
</dbReference>
<dbReference type="PROSITE" id="PS50105">
    <property type="entry name" value="SAM_DOMAIN"/>
    <property type="match status" value="1"/>
</dbReference>
<name>A0A819CLI2_9BILA</name>
<evidence type="ECO:0000313" key="5">
    <source>
        <dbReference type="Proteomes" id="UP000663881"/>
    </source>
</evidence>
<feature type="region of interest" description="Disordered" evidence="1">
    <location>
        <begin position="1"/>
        <end position="25"/>
    </location>
</feature>
<dbReference type="EMBL" id="CAJOAY010001233">
    <property type="protein sequence ID" value="CAF3814354.1"/>
    <property type="molecule type" value="Genomic_DNA"/>
</dbReference>
<comment type="caution">
    <text evidence="4">The sequence shown here is derived from an EMBL/GenBank/DDBJ whole genome shotgun (WGS) entry which is preliminary data.</text>
</comment>
<accession>A0A819CLI2</accession>
<dbReference type="EMBL" id="CAJNON010000650">
    <property type="protein sequence ID" value="CAF1344861.1"/>
    <property type="molecule type" value="Genomic_DNA"/>
</dbReference>
<feature type="domain" description="SAM" evidence="2">
    <location>
        <begin position="29"/>
        <end position="60"/>
    </location>
</feature>
<proteinExistence type="predicted"/>
<protein>
    <recommendedName>
        <fullName evidence="2">SAM domain-containing protein</fullName>
    </recommendedName>
</protein>
<evidence type="ECO:0000256" key="1">
    <source>
        <dbReference type="SAM" id="MobiDB-lite"/>
    </source>
</evidence>
<dbReference type="Proteomes" id="UP000663881">
    <property type="component" value="Unassembled WGS sequence"/>
</dbReference>
<evidence type="ECO:0000259" key="2">
    <source>
        <dbReference type="PROSITE" id="PS50105"/>
    </source>
</evidence>
<dbReference type="Gene3D" id="1.10.150.50">
    <property type="entry name" value="Transcription Factor, Ets-1"/>
    <property type="match status" value="1"/>
</dbReference>
<dbReference type="OrthoDB" id="6158441at2759"/>
<reference evidence="4" key="1">
    <citation type="submission" date="2021-02" db="EMBL/GenBank/DDBJ databases">
        <authorList>
            <person name="Nowell W R."/>
        </authorList>
    </citation>
    <scope>NUCLEOTIDE SEQUENCE</scope>
</reference>
<sequence length="139" mass="15183">MEAVDMDTADSEAASTTQESACSGDPSAWSTLDVIAWLQKCHLGQFATSFQENEVDGSVLMSDGFDDNMIKELIPSFKQRVVFNSERKKLSQATRLAVVNADNATDVLEISKPALEPQMPATDSNTVHIFQPEASCPRK</sequence>
<organism evidence="4 5">
    <name type="scientific">Adineta steineri</name>
    <dbReference type="NCBI Taxonomy" id="433720"/>
    <lineage>
        <taxon>Eukaryota</taxon>
        <taxon>Metazoa</taxon>
        <taxon>Spiralia</taxon>
        <taxon>Gnathifera</taxon>
        <taxon>Rotifera</taxon>
        <taxon>Eurotatoria</taxon>
        <taxon>Bdelloidea</taxon>
        <taxon>Adinetida</taxon>
        <taxon>Adinetidae</taxon>
        <taxon>Adineta</taxon>
    </lineage>
</organism>
<dbReference type="Proteomes" id="UP000663891">
    <property type="component" value="Unassembled WGS sequence"/>
</dbReference>
<evidence type="ECO:0000313" key="4">
    <source>
        <dbReference type="EMBL" id="CAF3814354.1"/>
    </source>
</evidence>
<dbReference type="AlphaFoldDB" id="A0A819CLI2"/>
<feature type="compositionally biased region" description="Acidic residues" evidence="1">
    <location>
        <begin position="1"/>
        <end position="10"/>
    </location>
</feature>